<evidence type="ECO:0000313" key="3">
    <source>
        <dbReference type="Proteomes" id="UP000256329"/>
    </source>
</evidence>
<comment type="caution">
    <text evidence="2">The sequence shown here is derived from an EMBL/GenBank/DDBJ whole genome shotgun (WGS) entry which is preliminary data.</text>
</comment>
<keyword evidence="1" id="KW-0812">Transmembrane</keyword>
<accession>A0A3D8P438</accession>
<keyword evidence="3" id="KW-1185">Reference proteome</keyword>
<organism evidence="2 3">
    <name type="scientific">Ammonifex thiophilus</name>
    <dbReference type="NCBI Taxonomy" id="444093"/>
    <lineage>
        <taxon>Bacteria</taxon>
        <taxon>Bacillati</taxon>
        <taxon>Bacillota</taxon>
        <taxon>Clostridia</taxon>
        <taxon>Thermoanaerobacterales</taxon>
        <taxon>Thermoanaerobacteraceae</taxon>
        <taxon>Ammonifex</taxon>
    </lineage>
</organism>
<reference evidence="2 3" key="1">
    <citation type="submission" date="2018-08" db="EMBL/GenBank/DDBJ databases">
        <title>Form III RuBisCO-mediated autotrophy in Thermodesulfobium bacteria.</title>
        <authorList>
            <person name="Toshchakov S.V."/>
            <person name="Kublanov I.V."/>
            <person name="Frolov E."/>
            <person name="Bonch-Osmolovskaya E.A."/>
            <person name="Tourova T.P."/>
            <person name="Chernych N.A."/>
            <person name="Lebedinsky A.V."/>
        </authorList>
    </citation>
    <scope>NUCLEOTIDE SEQUENCE [LARGE SCALE GENOMIC DNA]</scope>
    <source>
        <strain evidence="2 3">SR</strain>
    </source>
</reference>
<feature type="transmembrane region" description="Helical" evidence="1">
    <location>
        <begin position="47"/>
        <end position="80"/>
    </location>
</feature>
<evidence type="ECO:0008006" key="4">
    <source>
        <dbReference type="Google" id="ProtNLM"/>
    </source>
</evidence>
<proteinExistence type="predicted"/>
<name>A0A3D8P438_9THEO</name>
<keyword evidence="1" id="KW-0472">Membrane</keyword>
<dbReference type="EMBL" id="QSLN01000011">
    <property type="protein sequence ID" value="RDV82339.1"/>
    <property type="molecule type" value="Genomic_DNA"/>
</dbReference>
<keyword evidence="1" id="KW-1133">Transmembrane helix</keyword>
<sequence length="89" mass="9247">MPSLEWWAIKGFLSVFGFAAFAALKASLMVRAARALDRRGAGLPRRALAWAALALCGAGLAFDLACALLFAAAVGLALLARLALSMGVR</sequence>
<protein>
    <recommendedName>
        <fullName evidence="4">DUF2568 domain-containing protein</fullName>
    </recommendedName>
</protein>
<feature type="transmembrane region" description="Helical" evidence="1">
    <location>
        <begin position="6"/>
        <end position="26"/>
    </location>
</feature>
<dbReference type="Proteomes" id="UP000256329">
    <property type="component" value="Unassembled WGS sequence"/>
</dbReference>
<gene>
    <name evidence="2" type="ORF">DXX99_07970</name>
</gene>
<dbReference type="AlphaFoldDB" id="A0A3D8P438"/>
<evidence type="ECO:0000256" key="1">
    <source>
        <dbReference type="SAM" id="Phobius"/>
    </source>
</evidence>
<evidence type="ECO:0000313" key="2">
    <source>
        <dbReference type="EMBL" id="RDV82339.1"/>
    </source>
</evidence>